<evidence type="ECO:0000313" key="1">
    <source>
        <dbReference type="EMBL" id="MBP2326887.1"/>
    </source>
</evidence>
<keyword evidence="2" id="KW-1185">Reference proteome</keyword>
<dbReference type="Gene3D" id="1.25.40.10">
    <property type="entry name" value="Tetratricopeptide repeat domain"/>
    <property type="match status" value="1"/>
</dbReference>
<reference evidence="1 2" key="1">
    <citation type="submission" date="2021-03" db="EMBL/GenBank/DDBJ databases">
        <title>Sequencing the genomes of 1000 actinobacteria strains.</title>
        <authorList>
            <person name="Klenk H.-P."/>
        </authorList>
    </citation>
    <scope>NUCLEOTIDE SEQUENCE [LARGE SCALE GENOMIC DNA]</scope>
    <source>
        <strain evidence="1 2">DSM 46670</strain>
    </source>
</reference>
<accession>A0ABS4TR52</accession>
<protein>
    <submittedName>
        <fullName evidence="1">Thioredoxin-like negative regulator of GroEL</fullName>
    </submittedName>
</protein>
<name>A0ABS4TR52_9PSEU</name>
<proteinExistence type="predicted"/>
<sequence length="1247" mass="135873">MDTGSSANTVTGNVAGSVVQAGVVHGDVNLRTGAPVRTRYRQQVSRIAPERLIGREQELAELASFCSTPATEGGYRWWRAEAWSGKSALMSWFVLNPPPGVRVVSFFITARLSGQSDRVAFIENTLEQLVALTGEDLPPYLTESTREAHMLGLLAEAAQACRARNEHFVLVVDGLDEDRGVTTGPDAHSIAALLPSKPPDGMRIIVAGRPDPPIPVDVADDHPLRRPGIVRLLEPSPQARAVRADMERELKKLLHGSVIEQDLLGLLTAGGGGLTAADLAELTGMSDYEVHDHLRTVTGRTFTRRASHFRPEAGREVYLLGHEDLQVTAHDVLGPARLAKYRDRLHAWADGYRERGWNEDTPEYLLRGYYRMLDAEGDLTRMTELAVDTGRQRRLLDLSGGDVAASGEIAGVMEQIADQQSPDMAALLRLALHRDILAHRNVNIPWELPGVWAALGSFNRAESLALSIPDSTSAVIAMCDVITEHGRQGRHAEGMALADRAEHRLRSMGYSGSLLYEYLSIAMAENGDFDNARRVFPGIEGRLWNVFRLMKLGFHLGRAVDVVTLTHSALTALSSEVRDSAVHHKDWRQVLRLCWGLIRTVAGMADERLLAQLHTGIQVLLEQMRWQDDSKRVVELWIAAGQGRLDQAAEALGTVRQPYAATYARIGLLAQLIVSRPDDARALLAEIWRLLEVLDEPDHDSLCAEVAQALSGVGWYDEAQAAIAAISDSGHLRVALFPLIDKLVAKGDTSRVQHALTSFSDTVPQGAVDLARLAMVYTVADPERARCLAIAAEAAMRADLPPYPAKSKPVLLVEAAIEAGRLDLAESMAESVGTWPYDEMADAALLAAYLRADETGLAMDKLVRIQERGARADALLMVATHFYMTGRGSQMDGLAECAGFTAAEGAGWIARAAIAAGELDQAASIIGGILDAPQSFQQAPWDALITKLVTTGRADQAERFLPTLPPDIRPEAELILATALVENEDISRAARLVDQSTPPQWLSVQHTSRLATIAAEEGDFDRAQDLLSSIRNTEHEPQPLLALTVALARAGHLDRAVVAGHWFMTRRAWWQEAAQKVVRTLLDCGGLEFVEDFVWSLDDDASAHGHAALICVLADRGDVADAESLATKFRFLHSQSDDDPFAFWSAADQTTPEEDAQGNALTGLAKGVARTGDWRRATTIAMSITRSISRGRALLRVAAELPAEDAQRVLARAVWLFGLWLPLKNVARVRPDAIAALVEELGVALRP</sequence>
<organism evidence="1 2">
    <name type="scientific">Kibdelosporangium banguiense</name>
    <dbReference type="NCBI Taxonomy" id="1365924"/>
    <lineage>
        <taxon>Bacteria</taxon>
        <taxon>Bacillati</taxon>
        <taxon>Actinomycetota</taxon>
        <taxon>Actinomycetes</taxon>
        <taxon>Pseudonocardiales</taxon>
        <taxon>Pseudonocardiaceae</taxon>
        <taxon>Kibdelosporangium</taxon>
    </lineage>
</organism>
<dbReference type="Proteomes" id="UP001519332">
    <property type="component" value="Unassembled WGS sequence"/>
</dbReference>
<dbReference type="InterPro" id="IPR011990">
    <property type="entry name" value="TPR-like_helical_dom_sf"/>
</dbReference>
<gene>
    <name evidence="1" type="ORF">JOF56_007272</name>
</gene>
<dbReference type="EMBL" id="JAGINW010000001">
    <property type="protein sequence ID" value="MBP2326887.1"/>
    <property type="molecule type" value="Genomic_DNA"/>
</dbReference>
<dbReference type="RefSeq" id="WP_209643903.1">
    <property type="nucleotide sequence ID" value="NZ_JAGINW010000001.1"/>
</dbReference>
<evidence type="ECO:0000313" key="2">
    <source>
        <dbReference type="Proteomes" id="UP001519332"/>
    </source>
</evidence>
<comment type="caution">
    <text evidence="1">The sequence shown here is derived from an EMBL/GenBank/DDBJ whole genome shotgun (WGS) entry which is preliminary data.</text>
</comment>